<feature type="compositionally biased region" description="Low complexity" evidence="1">
    <location>
        <begin position="1"/>
        <end position="18"/>
    </location>
</feature>
<sequence length="514" mass="57949">MAQTIQSGGISPGIQGLSPDVSPSPVKNTHASSINRYVRPAAGKRIKRPAPPPPDSTEPKTLSQRQTAKLPDDQVKTILPRPQSAIQPNAEPSSQERQLSSKLDALNNRLEQINKKPIEVQDKKTVSEHKSQIKTLNAQVKSARSTVSDLHGLIKEMETTQPPVSQNVIMRAKGKALTARNTLTTTEFKLKDAKAKLAFFNYKNKQQSELSKKHQHLQHDFDHLKANIDTNATSSKAHKVIVKFFEKQVSIAKSALNNADKLIKAENKAHENKVDMGDTFRNDVQNIQTDIKNRKLPQLTRELKRAKKNLYEARHREDNIKKQEIQQKKEQKTLKTAQKKANEQQKANQEKTNQQPQQTETGKRPTPPQQQRQEAVTATQTNQQPGTANDSRYKNIVKGMPLRMQSFLKGTEGMPATYRPLKTVMGMAKTPNDFKQALADIQESVKTSTIDRQTAARLRTELCQMVAKKMTDPNFVNKIDNTFARHMMYGPHQETMLDNYATSVQELANRAGRE</sequence>
<evidence type="ECO:0000313" key="3">
    <source>
        <dbReference type="Proteomes" id="UP001209854"/>
    </source>
</evidence>
<gene>
    <name evidence="2" type="ORF">NX722_06130</name>
</gene>
<organism evidence="2 3">
    <name type="scientific">Endozoicomonas gorgoniicola</name>
    <dbReference type="NCBI Taxonomy" id="1234144"/>
    <lineage>
        <taxon>Bacteria</taxon>
        <taxon>Pseudomonadati</taxon>
        <taxon>Pseudomonadota</taxon>
        <taxon>Gammaproteobacteria</taxon>
        <taxon>Oceanospirillales</taxon>
        <taxon>Endozoicomonadaceae</taxon>
        <taxon>Endozoicomonas</taxon>
    </lineage>
</organism>
<protein>
    <submittedName>
        <fullName evidence="2">Uncharacterized protein</fullName>
    </submittedName>
</protein>
<accession>A0ABT3MS71</accession>
<feature type="compositionally biased region" description="Polar residues" evidence="1">
    <location>
        <begin position="25"/>
        <end position="35"/>
    </location>
</feature>
<comment type="caution">
    <text evidence="2">The sequence shown here is derived from an EMBL/GenBank/DDBJ whole genome shotgun (WGS) entry which is preliminary data.</text>
</comment>
<name>A0ABT3MS71_9GAMM</name>
<feature type="compositionally biased region" description="Polar residues" evidence="1">
    <location>
        <begin position="369"/>
        <end position="390"/>
    </location>
</feature>
<evidence type="ECO:0000256" key="1">
    <source>
        <dbReference type="SAM" id="MobiDB-lite"/>
    </source>
</evidence>
<feature type="compositionally biased region" description="Polar residues" evidence="1">
    <location>
        <begin position="84"/>
        <end position="99"/>
    </location>
</feature>
<feature type="region of interest" description="Disordered" evidence="1">
    <location>
        <begin position="310"/>
        <end position="394"/>
    </location>
</feature>
<reference evidence="2 3" key="1">
    <citation type="submission" date="2022-10" db="EMBL/GenBank/DDBJ databases">
        <title>High-quality genome sequences of two octocoral-associated bacteria, Endozoicomonas euniceicola EF212 and Endozoicomonas gorgoniicola PS125.</title>
        <authorList>
            <person name="Chiou Y.-J."/>
            <person name="Chen Y.-H."/>
        </authorList>
    </citation>
    <scope>NUCLEOTIDE SEQUENCE [LARGE SCALE GENOMIC DNA]</scope>
    <source>
        <strain evidence="2 3">PS125</strain>
    </source>
</reference>
<evidence type="ECO:0000313" key="2">
    <source>
        <dbReference type="EMBL" id="MCW7552231.1"/>
    </source>
</evidence>
<dbReference type="RefSeq" id="WP_262567210.1">
    <property type="nucleotide sequence ID" value="NZ_JAPFCC010000001.1"/>
</dbReference>
<feature type="compositionally biased region" description="Basic and acidic residues" evidence="1">
    <location>
        <begin position="310"/>
        <end position="333"/>
    </location>
</feature>
<dbReference type="EMBL" id="JAPFCC010000001">
    <property type="protein sequence ID" value="MCW7552231.1"/>
    <property type="molecule type" value="Genomic_DNA"/>
</dbReference>
<feature type="region of interest" description="Disordered" evidence="1">
    <location>
        <begin position="1"/>
        <end position="99"/>
    </location>
</feature>
<keyword evidence="3" id="KW-1185">Reference proteome</keyword>
<dbReference type="Proteomes" id="UP001209854">
    <property type="component" value="Unassembled WGS sequence"/>
</dbReference>
<proteinExistence type="predicted"/>